<accession>A0ABQ9U7V3</accession>
<feature type="region of interest" description="Disordered" evidence="1">
    <location>
        <begin position="1"/>
        <end position="83"/>
    </location>
</feature>
<dbReference type="EMBL" id="JASSZA010000015">
    <property type="protein sequence ID" value="KAK2093147.1"/>
    <property type="molecule type" value="Genomic_DNA"/>
</dbReference>
<proteinExistence type="predicted"/>
<feature type="non-terminal residue" evidence="2">
    <location>
        <position position="83"/>
    </location>
</feature>
<comment type="caution">
    <text evidence="2">The sequence shown here is derived from an EMBL/GenBank/DDBJ whole genome shotgun (WGS) entry which is preliminary data.</text>
</comment>
<evidence type="ECO:0000256" key="1">
    <source>
        <dbReference type="SAM" id="MobiDB-lite"/>
    </source>
</evidence>
<name>A0ABQ9U7V3_SAGOE</name>
<keyword evidence="3" id="KW-1185">Reference proteome</keyword>
<dbReference type="Proteomes" id="UP001266305">
    <property type="component" value="Unassembled WGS sequence"/>
</dbReference>
<organism evidence="2 3">
    <name type="scientific">Saguinus oedipus</name>
    <name type="common">Cotton-top tamarin</name>
    <name type="synonym">Oedipomidas oedipus</name>
    <dbReference type="NCBI Taxonomy" id="9490"/>
    <lineage>
        <taxon>Eukaryota</taxon>
        <taxon>Metazoa</taxon>
        <taxon>Chordata</taxon>
        <taxon>Craniata</taxon>
        <taxon>Vertebrata</taxon>
        <taxon>Euteleostomi</taxon>
        <taxon>Mammalia</taxon>
        <taxon>Eutheria</taxon>
        <taxon>Euarchontoglires</taxon>
        <taxon>Primates</taxon>
        <taxon>Haplorrhini</taxon>
        <taxon>Platyrrhini</taxon>
        <taxon>Cebidae</taxon>
        <taxon>Callitrichinae</taxon>
        <taxon>Saguinus</taxon>
    </lineage>
</organism>
<protein>
    <submittedName>
        <fullName evidence="2">Uncharacterized protein</fullName>
    </submittedName>
</protein>
<sequence length="83" mass="8474">MAGLGLTSGCPPGSGRRLSLPVAGGGHGATCRHMAGGGHRSPSSRQGSGERRQEVEGPRGPQDHPSLRHLLPARQQLPGPSLP</sequence>
<feature type="compositionally biased region" description="Basic and acidic residues" evidence="1">
    <location>
        <begin position="48"/>
        <end position="66"/>
    </location>
</feature>
<gene>
    <name evidence="2" type="ORF">P7K49_029676</name>
</gene>
<reference evidence="2 3" key="1">
    <citation type="submission" date="2023-05" db="EMBL/GenBank/DDBJ databases">
        <title>B98-5 Cell Line De Novo Hybrid Assembly: An Optical Mapping Approach.</title>
        <authorList>
            <person name="Kananen K."/>
            <person name="Auerbach J.A."/>
            <person name="Kautto E."/>
            <person name="Blachly J.S."/>
        </authorList>
    </citation>
    <scope>NUCLEOTIDE SEQUENCE [LARGE SCALE GENOMIC DNA]</scope>
    <source>
        <strain evidence="2">B95-8</strain>
        <tissue evidence="2">Cell line</tissue>
    </source>
</reference>
<evidence type="ECO:0000313" key="3">
    <source>
        <dbReference type="Proteomes" id="UP001266305"/>
    </source>
</evidence>
<evidence type="ECO:0000313" key="2">
    <source>
        <dbReference type="EMBL" id="KAK2093147.1"/>
    </source>
</evidence>